<dbReference type="InterPro" id="IPR039128">
    <property type="entry name" value="TRIP4-like"/>
</dbReference>
<sequence length="339" mass="38695">MDKSSLQLRLANLLGISIDDDENYVSDILESLIDIGDSPDDVVEYLSSFVGNETEDVRLLSLDVQKFKLGDTVSTVIGKDVQNMIFPATAMDSDDTKRKILDEAAAQRQAIKTNAREKQQKEKIMTDRKKKEVEEEQRRLWEEAVAARDDLSKPKHSSGKQNDQKASSTASSEFTQKPAKAVPDQTTRFIGAEKMEEKSGQKTASQRQVKPRKGTPKNKPCGCFGNMHKALKNCLHCGRISCELEGINDYCHFCGYFIEEKNLDHDDANMEPAMRHKERLLEFDRTSASRTHILDDQEDYFVAATSVWSTEQERGEYHAREEERQKKVHERQRNVISFK</sequence>
<dbReference type="AlphaFoldDB" id="A0ABD3MH23"/>
<keyword evidence="4" id="KW-1185">Reference proteome</keyword>
<organism evidence="3 4">
    <name type="scientific">Discostella pseudostelligera</name>
    <dbReference type="NCBI Taxonomy" id="259834"/>
    <lineage>
        <taxon>Eukaryota</taxon>
        <taxon>Sar</taxon>
        <taxon>Stramenopiles</taxon>
        <taxon>Ochrophyta</taxon>
        <taxon>Bacillariophyta</taxon>
        <taxon>Coscinodiscophyceae</taxon>
        <taxon>Thalassiosirophycidae</taxon>
        <taxon>Stephanodiscales</taxon>
        <taxon>Stephanodiscaceae</taxon>
        <taxon>Discostella</taxon>
    </lineage>
</organism>
<dbReference type="EMBL" id="JALLBG020000196">
    <property type="protein sequence ID" value="KAL3759840.1"/>
    <property type="molecule type" value="Genomic_DNA"/>
</dbReference>
<protein>
    <recommendedName>
        <fullName evidence="2">TRIP4/RQT4 C2HC5-type zinc finger domain-containing protein</fullName>
    </recommendedName>
</protein>
<dbReference type="Pfam" id="PF06221">
    <property type="entry name" value="zf-C2HC5"/>
    <property type="match status" value="1"/>
</dbReference>
<evidence type="ECO:0000313" key="3">
    <source>
        <dbReference type="EMBL" id="KAL3759840.1"/>
    </source>
</evidence>
<gene>
    <name evidence="3" type="ORF">ACHAWU_007584</name>
</gene>
<feature type="region of interest" description="Disordered" evidence="1">
    <location>
        <begin position="109"/>
        <end position="133"/>
    </location>
</feature>
<dbReference type="PANTHER" id="PTHR12963">
    <property type="entry name" value="THYROID RECEPTOR INTERACTING PROTEIN RELATED"/>
    <property type="match status" value="1"/>
</dbReference>
<evidence type="ECO:0000313" key="4">
    <source>
        <dbReference type="Proteomes" id="UP001530293"/>
    </source>
</evidence>
<evidence type="ECO:0000256" key="1">
    <source>
        <dbReference type="SAM" id="MobiDB-lite"/>
    </source>
</evidence>
<feature type="compositionally biased region" description="Basic and acidic residues" evidence="1">
    <location>
        <begin position="191"/>
        <end position="200"/>
    </location>
</feature>
<evidence type="ECO:0000259" key="2">
    <source>
        <dbReference type="Pfam" id="PF06221"/>
    </source>
</evidence>
<proteinExistence type="predicted"/>
<accession>A0ABD3MH23</accession>
<dbReference type="PANTHER" id="PTHR12963:SF4">
    <property type="entry name" value="ACTIVATING SIGNAL COINTEGRATOR 1"/>
    <property type="match status" value="1"/>
</dbReference>
<reference evidence="3 4" key="1">
    <citation type="submission" date="2024-10" db="EMBL/GenBank/DDBJ databases">
        <title>Updated reference genomes for cyclostephanoid diatoms.</title>
        <authorList>
            <person name="Roberts W.R."/>
            <person name="Alverson A.J."/>
        </authorList>
    </citation>
    <scope>NUCLEOTIDE SEQUENCE [LARGE SCALE GENOMIC DNA]</scope>
    <source>
        <strain evidence="3 4">AJA232-27</strain>
    </source>
</reference>
<feature type="compositionally biased region" description="Polar residues" evidence="1">
    <location>
        <begin position="159"/>
        <end position="175"/>
    </location>
</feature>
<comment type="caution">
    <text evidence="3">The sequence shown here is derived from an EMBL/GenBank/DDBJ whole genome shotgun (WGS) entry which is preliminary data.</text>
</comment>
<feature type="compositionally biased region" description="Basic and acidic residues" evidence="1">
    <location>
        <begin position="114"/>
        <end position="133"/>
    </location>
</feature>
<dbReference type="Proteomes" id="UP001530293">
    <property type="component" value="Unassembled WGS sequence"/>
</dbReference>
<feature type="region of interest" description="Disordered" evidence="1">
    <location>
        <begin position="317"/>
        <end position="339"/>
    </location>
</feature>
<dbReference type="InterPro" id="IPR009349">
    <property type="entry name" value="TRIP4/RQT4_C2HC5_Znf"/>
</dbReference>
<feature type="region of interest" description="Disordered" evidence="1">
    <location>
        <begin position="145"/>
        <end position="220"/>
    </location>
</feature>
<name>A0ABD3MH23_9STRA</name>
<feature type="domain" description="TRIP4/RQT4 C2HC5-type zinc finger" evidence="2">
    <location>
        <begin position="219"/>
        <end position="256"/>
    </location>
</feature>